<sequence>MLNNHVKAEAPLFYSPTPSANKVSAATKVKSWLTQWRIEQLQARIEEIQDALEYELRQNHSHKRLSELTRHAQEMCLNLAHKQQRLLQR</sequence>
<gene>
    <name evidence="1" type="ORF">LVJ82_04335</name>
</gene>
<protein>
    <submittedName>
        <fullName evidence="1">Uncharacterized protein</fullName>
    </submittedName>
</protein>
<dbReference type="EMBL" id="CP091511">
    <property type="protein sequence ID" value="UOO90222.1"/>
    <property type="molecule type" value="Genomic_DNA"/>
</dbReference>
<name>A0ABY4E9X0_9NEIS</name>
<keyword evidence="2" id="KW-1185">Reference proteome</keyword>
<dbReference type="Proteomes" id="UP000832011">
    <property type="component" value="Chromosome"/>
</dbReference>
<accession>A0ABY4E9X0</accession>
<evidence type="ECO:0000313" key="2">
    <source>
        <dbReference type="Proteomes" id="UP000832011"/>
    </source>
</evidence>
<reference evidence="1 2" key="1">
    <citation type="journal article" date="2022" name="Res Sq">
        <title>Evolution of multicellular longitudinally dividing oral cavity symbionts (Neisseriaceae).</title>
        <authorList>
            <person name="Nyongesa S."/>
            <person name="Weber P."/>
            <person name="Bernet E."/>
            <person name="Pullido F."/>
            <person name="Nieckarz M."/>
            <person name="Delaby M."/>
            <person name="Nieves C."/>
            <person name="Viehboeck T."/>
            <person name="Krause N."/>
            <person name="Rivera-Millot A."/>
            <person name="Nakamura A."/>
            <person name="Vischer N."/>
            <person name="VanNieuwenhze M."/>
            <person name="Brun Y."/>
            <person name="Cava F."/>
            <person name="Bulgheresi S."/>
            <person name="Veyrier F."/>
        </authorList>
    </citation>
    <scope>NUCLEOTIDE SEQUENCE [LARGE SCALE GENOMIC DNA]</scope>
    <source>
        <strain evidence="1 2">SN4</strain>
    </source>
</reference>
<evidence type="ECO:0000313" key="1">
    <source>
        <dbReference type="EMBL" id="UOO90222.1"/>
    </source>
</evidence>
<organism evidence="1 2">
    <name type="scientific">Vitreoscilla massiliensis</name>
    <dbReference type="NCBI Taxonomy" id="1689272"/>
    <lineage>
        <taxon>Bacteria</taxon>
        <taxon>Pseudomonadati</taxon>
        <taxon>Pseudomonadota</taxon>
        <taxon>Betaproteobacteria</taxon>
        <taxon>Neisseriales</taxon>
        <taxon>Neisseriaceae</taxon>
        <taxon>Vitreoscilla</taxon>
    </lineage>
</organism>
<dbReference type="RefSeq" id="WP_058355885.1">
    <property type="nucleotide sequence ID" value="NZ_CABKVG010000008.1"/>
</dbReference>
<proteinExistence type="predicted"/>